<accession>A0A382EUG5</accession>
<dbReference type="EMBL" id="UINC01046158">
    <property type="protein sequence ID" value="SVB53814.1"/>
    <property type="molecule type" value="Genomic_DNA"/>
</dbReference>
<proteinExistence type="predicted"/>
<gene>
    <name evidence="1" type="ORF">METZ01_LOCUS206668</name>
</gene>
<organism evidence="1">
    <name type="scientific">marine metagenome</name>
    <dbReference type="NCBI Taxonomy" id="408172"/>
    <lineage>
        <taxon>unclassified sequences</taxon>
        <taxon>metagenomes</taxon>
        <taxon>ecological metagenomes</taxon>
    </lineage>
</organism>
<reference evidence="1" key="1">
    <citation type="submission" date="2018-05" db="EMBL/GenBank/DDBJ databases">
        <authorList>
            <person name="Lanie J.A."/>
            <person name="Ng W.-L."/>
            <person name="Kazmierczak K.M."/>
            <person name="Andrzejewski T.M."/>
            <person name="Davidsen T.M."/>
            <person name="Wayne K.J."/>
            <person name="Tettelin H."/>
            <person name="Glass J.I."/>
            <person name="Rusch D."/>
            <person name="Podicherti R."/>
            <person name="Tsui H.-C.T."/>
            <person name="Winkler M.E."/>
        </authorList>
    </citation>
    <scope>NUCLEOTIDE SEQUENCE</scope>
</reference>
<evidence type="ECO:0000313" key="1">
    <source>
        <dbReference type="EMBL" id="SVB53814.1"/>
    </source>
</evidence>
<name>A0A382EUG5_9ZZZZ</name>
<dbReference type="AlphaFoldDB" id="A0A382EUG5"/>
<protein>
    <submittedName>
        <fullName evidence="1">Uncharacterized protein</fullName>
    </submittedName>
</protein>
<sequence>MAGRAPMEEWRFLFAVGAFVPLIIG</sequence>